<accession>D5SXA9</accession>
<evidence type="ECO:0000313" key="3">
    <source>
        <dbReference type="Proteomes" id="UP000002220"/>
    </source>
</evidence>
<dbReference type="eggNOG" id="ENOG502ZBHH">
    <property type="taxonomic scope" value="Bacteria"/>
</dbReference>
<gene>
    <name evidence="2" type="ordered locus">Plim_3920</name>
</gene>
<sequence>MKSRWFDQPFCRVFPIAHLMRAEFPEYWLRIHSLPESKRYPENDIERQIVFERYSSFGTELLGEDARCMIIRSRLNGFQSREAFIPEIEWTPIHRVIEDEAYHWDCFRGYITWNSQALRKLLLAIAEDEEEHIAFLSETNDNVFIPYDGGADGFSFDSALLQKLSEQFAPWRSLHPLGL</sequence>
<dbReference type="HOGENOM" id="CLU_105016_0_0_0"/>
<proteinExistence type="predicted"/>
<keyword evidence="3" id="KW-1185">Reference proteome</keyword>
<dbReference type="EMBL" id="CP001744">
    <property type="protein sequence ID" value="ADG69731.1"/>
    <property type="molecule type" value="Genomic_DNA"/>
</dbReference>
<feature type="domain" description="DUF3885" evidence="1">
    <location>
        <begin position="16"/>
        <end position="175"/>
    </location>
</feature>
<reference evidence="2 3" key="1">
    <citation type="journal article" date="2010" name="Stand. Genomic Sci.">
        <title>Complete genome sequence of Planctomyces limnophilus type strain (Mu 290).</title>
        <authorList>
            <person name="Labutti K."/>
            <person name="Sikorski J."/>
            <person name="Schneider S."/>
            <person name="Nolan M."/>
            <person name="Lucas S."/>
            <person name="Glavina Del Rio T."/>
            <person name="Tice H."/>
            <person name="Cheng J.F."/>
            <person name="Goodwin L."/>
            <person name="Pitluck S."/>
            <person name="Liolios K."/>
            <person name="Ivanova N."/>
            <person name="Mavromatis K."/>
            <person name="Mikhailova N."/>
            <person name="Pati A."/>
            <person name="Chen A."/>
            <person name="Palaniappan K."/>
            <person name="Land M."/>
            <person name="Hauser L."/>
            <person name="Chang Y.J."/>
            <person name="Jeffries C.D."/>
            <person name="Tindall B.J."/>
            <person name="Rohde M."/>
            <person name="Goker M."/>
            <person name="Woyke T."/>
            <person name="Bristow J."/>
            <person name="Eisen J.A."/>
            <person name="Markowitz V."/>
            <person name="Hugenholtz P."/>
            <person name="Kyrpides N.C."/>
            <person name="Klenk H.P."/>
            <person name="Lapidus A."/>
        </authorList>
    </citation>
    <scope>NUCLEOTIDE SEQUENCE [LARGE SCALE GENOMIC DNA]</scope>
    <source>
        <strain evidence="3">ATCC 43296 / DSM 3776 / IFAM 1008 / 290</strain>
    </source>
</reference>
<protein>
    <recommendedName>
        <fullName evidence="1">DUF3885 domain-containing protein</fullName>
    </recommendedName>
</protein>
<evidence type="ECO:0000313" key="2">
    <source>
        <dbReference type="EMBL" id="ADG69731.1"/>
    </source>
</evidence>
<dbReference type="Proteomes" id="UP000002220">
    <property type="component" value="Chromosome"/>
</dbReference>
<evidence type="ECO:0000259" key="1">
    <source>
        <dbReference type="Pfam" id="PF13021"/>
    </source>
</evidence>
<name>D5SXA9_PLAL2</name>
<dbReference type="Pfam" id="PF13021">
    <property type="entry name" value="DUF3885"/>
    <property type="match status" value="1"/>
</dbReference>
<dbReference type="InterPro" id="IPR024976">
    <property type="entry name" value="DUF3885"/>
</dbReference>
<organism evidence="2 3">
    <name type="scientific">Planctopirus limnophila (strain ATCC 43296 / DSM 3776 / IFAM 1008 / Mu 290)</name>
    <name type="common">Planctomyces limnophilus</name>
    <dbReference type="NCBI Taxonomy" id="521674"/>
    <lineage>
        <taxon>Bacteria</taxon>
        <taxon>Pseudomonadati</taxon>
        <taxon>Planctomycetota</taxon>
        <taxon>Planctomycetia</taxon>
        <taxon>Planctomycetales</taxon>
        <taxon>Planctomycetaceae</taxon>
        <taxon>Planctopirus</taxon>
    </lineage>
</organism>
<dbReference type="AlphaFoldDB" id="D5SXA9"/>
<dbReference type="STRING" id="521674.Plim_3920"/>
<dbReference type="KEGG" id="plm:Plim_3920"/>